<dbReference type="PANTHER" id="PTHR37291">
    <property type="entry name" value="5-METHYLCYTOSINE-SPECIFIC RESTRICTION ENZYME B"/>
    <property type="match status" value="1"/>
</dbReference>
<dbReference type="InterPro" id="IPR011704">
    <property type="entry name" value="ATPase_dyneun-rel_AAA"/>
</dbReference>
<comment type="caution">
    <text evidence="2">The sequence shown here is derived from an EMBL/GenBank/DDBJ whole genome shotgun (WGS) entry which is preliminary data.</text>
</comment>
<dbReference type="Gene3D" id="3.40.50.300">
    <property type="entry name" value="P-loop containing nucleotide triphosphate hydrolases"/>
    <property type="match status" value="1"/>
</dbReference>
<dbReference type="InterPro" id="IPR003593">
    <property type="entry name" value="AAA+_ATPase"/>
</dbReference>
<evidence type="ECO:0000313" key="3">
    <source>
        <dbReference type="Proteomes" id="UP001595962"/>
    </source>
</evidence>
<feature type="domain" description="AAA+ ATPase" evidence="1">
    <location>
        <begin position="458"/>
        <end position="750"/>
    </location>
</feature>
<gene>
    <name evidence="2" type="ORF">ACFO3I_03105</name>
</gene>
<dbReference type="EMBL" id="JBHSGB010000003">
    <property type="protein sequence ID" value="MFC4654010.1"/>
    <property type="molecule type" value="Genomic_DNA"/>
</dbReference>
<evidence type="ECO:0000259" key="1">
    <source>
        <dbReference type="SMART" id="SM00382"/>
    </source>
</evidence>
<sequence>MTFSKEGFKQFLHDRGHTGNTINSYVSGVNQASHHGEQVVWSISDVAALQQIIADFDHGGAYEEIGLRGNNVVINALKRWAEYVESVPAENLTKSYLLTWNPANAKEGGSDQVVVGTDIQWSCHSSQPQVGDTIYIMQLGQNPRGIVAKGTVSQTSFVAPYWADTNKTWRYIKVDIDEVRRTCGDGLLPLLLLERFNDKQNKPFRWTPITSGVEVPQSLATELNTQWQAGRDVHSLRQFIEWTQQDEVNSRSEWLPKFKERLGEIQQLKQSATPIGDDMLEWLWAPPYNGICSVMPGVLPKEAFEKQKVFLRDVAESIRTSPSAETHQSVFKTWKAAVTQGAFAKTYEVVINRVFSAFAAEQYSTIVGPANCKKVLKCLQQEFTLDVLLPDDWPTQNAWIFTGLQEAGVNMTKVAENNVAIWQLFEALSARSKEAKIQTDFSEEAEEKDSPMPTVHSAPLNQIYFGPPGTGKTFITMEAAVRAADPSARWKNRDELKVKYKALADAGRIVFVTFHQSYSYEDFVEGLTASSDSGKIQYAPKNGVFKKLVQKAKDNQHTGQQAISTSFERCWELFLEQLSGNAEGVTITTRRSTFLITEVDDNTIRFDKSSGDSVHSLSVSTLQAVFNQQRVIKGGLQPYYESLISHIKALGEQQNTAAVERQNFVLVIDEINRGNISRIFGELITLIEPSKRLGGNEPLEVVLPLTGDKFAVPDNLYIIGTMNTADRSLAGLDLALRRRFDFIEMPPQPELLAEVFVENIDLELMLKTINDRISVLLDKDHCIGHASFMHLHPDHRPVKAPETASLAELAQVFQHKVLPLLQEYFFEDWQRIAWVLNDQNKVPESAFIRKAAGKPIAELFKGVSQIKARDRWEINQDAFDSVESYQLIYQDETVAQ</sequence>
<dbReference type="SMART" id="SM00382">
    <property type="entry name" value="AAA"/>
    <property type="match status" value="1"/>
</dbReference>
<dbReference type="PANTHER" id="PTHR37291:SF1">
    <property type="entry name" value="TYPE IV METHYL-DIRECTED RESTRICTION ENZYME ECOKMCRB SUBUNIT"/>
    <property type="match status" value="1"/>
</dbReference>
<keyword evidence="3" id="KW-1185">Reference proteome</keyword>
<reference evidence="3" key="1">
    <citation type="journal article" date="2019" name="Int. J. Syst. Evol. Microbiol.">
        <title>The Global Catalogue of Microorganisms (GCM) 10K type strain sequencing project: providing services to taxonomists for standard genome sequencing and annotation.</title>
        <authorList>
            <consortium name="The Broad Institute Genomics Platform"/>
            <consortium name="The Broad Institute Genome Sequencing Center for Infectious Disease"/>
            <person name="Wu L."/>
            <person name="Ma J."/>
        </authorList>
    </citation>
    <scope>NUCLEOTIDE SEQUENCE [LARGE SCALE GENOMIC DNA]</scope>
    <source>
        <strain evidence="3">DT28</strain>
    </source>
</reference>
<accession>A0ABV9JJL1</accession>
<dbReference type="Pfam" id="PF07728">
    <property type="entry name" value="AAA_5"/>
    <property type="match status" value="1"/>
</dbReference>
<dbReference type="Proteomes" id="UP001595962">
    <property type="component" value="Unassembled WGS sequence"/>
</dbReference>
<dbReference type="SUPFAM" id="SSF52540">
    <property type="entry name" value="P-loop containing nucleoside triphosphate hydrolases"/>
    <property type="match status" value="1"/>
</dbReference>
<proteinExistence type="predicted"/>
<dbReference type="InterPro" id="IPR052934">
    <property type="entry name" value="Methyl-DNA_Rec/Restrict_Enz"/>
</dbReference>
<dbReference type="InterPro" id="IPR027417">
    <property type="entry name" value="P-loop_NTPase"/>
</dbReference>
<evidence type="ECO:0000313" key="2">
    <source>
        <dbReference type="EMBL" id="MFC4654010.1"/>
    </source>
</evidence>
<protein>
    <submittedName>
        <fullName evidence="2">McrB family protein</fullName>
    </submittedName>
</protein>
<organism evidence="2 3">
    <name type="scientific">Rheinheimera marina</name>
    <dbReference type="NCBI Taxonomy" id="1774958"/>
    <lineage>
        <taxon>Bacteria</taxon>
        <taxon>Pseudomonadati</taxon>
        <taxon>Pseudomonadota</taxon>
        <taxon>Gammaproteobacteria</taxon>
        <taxon>Chromatiales</taxon>
        <taxon>Chromatiaceae</taxon>
        <taxon>Rheinheimera</taxon>
    </lineage>
</organism>
<name>A0ABV9JJL1_9GAMM</name>
<dbReference type="RefSeq" id="WP_377331665.1">
    <property type="nucleotide sequence ID" value="NZ_JBHSGB010000003.1"/>
</dbReference>